<name>A0A7I8JTF3_SPIIN</name>
<dbReference type="EMBL" id="LR743605">
    <property type="protein sequence ID" value="CAA2634455.1"/>
    <property type="molecule type" value="Genomic_DNA"/>
</dbReference>
<dbReference type="AlphaFoldDB" id="A0A7I8JTF3"/>
<gene>
    <name evidence="1" type="ORF">SI7747_18019865</name>
</gene>
<reference evidence="1 2" key="1">
    <citation type="submission" date="2019-12" db="EMBL/GenBank/DDBJ databases">
        <authorList>
            <person name="Scholz U."/>
            <person name="Mascher M."/>
            <person name="Fiebig A."/>
        </authorList>
    </citation>
    <scope>NUCLEOTIDE SEQUENCE</scope>
</reference>
<keyword evidence="2" id="KW-1185">Reference proteome</keyword>
<evidence type="ECO:0000313" key="1">
    <source>
        <dbReference type="EMBL" id="CAA2634455.1"/>
    </source>
</evidence>
<proteinExistence type="predicted"/>
<protein>
    <submittedName>
        <fullName evidence="1">Uncharacterized protein</fullName>
    </submittedName>
</protein>
<dbReference type="EMBL" id="CACRZD030000018">
    <property type="protein sequence ID" value="CAA6673448.1"/>
    <property type="molecule type" value="Genomic_DNA"/>
</dbReference>
<sequence length="71" mass="8035">MSKTKQVYEIDLNSKRSSLMVKDSLCACVHHSPTMPWWPTSRGARSIVHTCACEGKPPFTFSQDGLGHYFF</sequence>
<dbReference type="Proteomes" id="UP001189122">
    <property type="component" value="Unassembled WGS sequence"/>
</dbReference>
<evidence type="ECO:0000313" key="2">
    <source>
        <dbReference type="Proteomes" id="UP001189122"/>
    </source>
</evidence>
<accession>A0A7I8JTF3</accession>
<organism evidence="1">
    <name type="scientific">Spirodela intermedia</name>
    <name type="common">Intermediate duckweed</name>
    <dbReference type="NCBI Taxonomy" id="51605"/>
    <lineage>
        <taxon>Eukaryota</taxon>
        <taxon>Viridiplantae</taxon>
        <taxon>Streptophyta</taxon>
        <taxon>Embryophyta</taxon>
        <taxon>Tracheophyta</taxon>
        <taxon>Spermatophyta</taxon>
        <taxon>Magnoliopsida</taxon>
        <taxon>Liliopsida</taxon>
        <taxon>Araceae</taxon>
        <taxon>Lemnoideae</taxon>
        <taxon>Spirodela</taxon>
    </lineage>
</organism>